<dbReference type="Pfam" id="PF22758">
    <property type="entry name" value="Phage_cement"/>
    <property type="match status" value="1"/>
</dbReference>
<gene>
    <name evidence="1" type="ORF">LZD57_10745</name>
</gene>
<evidence type="ECO:0000313" key="2">
    <source>
        <dbReference type="Proteomes" id="UP001139035"/>
    </source>
</evidence>
<name>A0A9X1T4X0_9HYPH</name>
<keyword evidence="2" id="KW-1185">Reference proteome</keyword>
<evidence type="ECO:0000313" key="1">
    <source>
        <dbReference type="EMBL" id="MCE7028467.1"/>
    </source>
</evidence>
<comment type="caution">
    <text evidence="1">The sequence shown here is derived from an EMBL/GenBank/DDBJ whole genome shotgun (WGS) entry which is preliminary data.</text>
</comment>
<reference evidence="1" key="1">
    <citation type="submission" date="2022-01" db="EMBL/GenBank/DDBJ databases">
        <title>Jiella avicenniae sp. nov., a novel endophytic bacterium isolated from bark of Avicennia marina.</title>
        <authorList>
            <person name="Tuo L."/>
        </authorList>
    </citation>
    <scope>NUCLEOTIDE SEQUENCE</scope>
    <source>
        <strain evidence="1">CBK1P-4</strain>
    </source>
</reference>
<protein>
    <submittedName>
        <fullName evidence="1">Uncharacterized protein</fullName>
    </submittedName>
</protein>
<dbReference type="InterPro" id="IPR054438">
    <property type="entry name" value="Struct_cement_gp24/gp6"/>
</dbReference>
<dbReference type="EMBL" id="JAJUWU010000009">
    <property type="protein sequence ID" value="MCE7028467.1"/>
    <property type="molecule type" value="Genomic_DNA"/>
</dbReference>
<accession>A0A9X1T4X0</accession>
<dbReference type="AlphaFoldDB" id="A0A9X1T4X0"/>
<proteinExistence type="predicted"/>
<dbReference type="Proteomes" id="UP001139035">
    <property type="component" value="Unassembled WGS sequence"/>
</dbReference>
<dbReference type="RefSeq" id="WP_233719625.1">
    <property type="nucleotide sequence ID" value="NZ_JAJUWU010000009.1"/>
</dbReference>
<organism evidence="1 2">
    <name type="scientific">Jiella avicenniae</name>
    <dbReference type="NCBI Taxonomy" id="2907202"/>
    <lineage>
        <taxon>Bacteria</taxon>
        <taxon>Pseudomonadati</taxon>
        <taxon>Pseudomonadota</taxon>
        <taxon>Alphaproteobacteria</taxon>
        <taxon>Hyphomicrobiales</taxon>
        <taxon>Aurantimonadaceae</taxon>
        <taxon>Jiella</taxon>
    </lineage>
</organism>
<sequence length="153" mass="16043">MAFPTVNYNREPTAKGYPGMIATTEPHWITSMIGEVGTGDIPFGSAVVYGATDDTVKKPTAGGKFAGIAVADRTVLNAQGSVFKQYDQFGCMRNGTIFVTAIAAVAQGDPVYMTPTGGLTNVSTSNALLASAEWMDTTTGANQLARVRLNVTK</sequence>